<evidence type="ECO:0000256" key="2">
    <source>
        <dbReference type="SAM" id="Phobius"/>
    </source>
</evidence>
<dbReference type="PANTHER" id="PTHR15887">
    <property type="entry name" value="TRANSMEMBRANE PROTEIN 69"/>
    <property type="match status" value="1"/>
</dbReference>
<feature type="transmembrane region" description="Helical" evidence="2">
    <location>
        <begin position="281"/>
        <end position="303"/>
    </location>
</feature>
<dbReference type="EMBL" id="JABFUD020000003">
    <property type="protein sequence ID" value="KAI5082345.1"/>
    <property type="molecule type" value="Genomic_DNA"/>
</dbReference>
<proteinExistence type="predicted"/>
<comment type="caution">
    <text evidence="3">The sequence shown here is derived from an EMBL/GenBank/DDBJ whole genome shotgun (WGS) entry which is preliminary data.</text>
</comment>
<feature type="transmembrane region" description="Helical" evidence="2">
    <location>
        <begin position="220"/>
        <end position="240"/>
    </location>
</feature>
<reference evidence="3" key="1">
    <citation type="submission" date="2021-01" db="EMBL/GenBank/DDBJ databases">
        <title>Adiantum capillus-veneris genome.</title>
        <authorList>
            <person name="Fang Y."/>
            <person name="Liao Q."/>
        </authorList>
    </citation>
    <scope>NUCLEOTIDE SEQUENCE</scope>
    <source>
        <strain evidence="3">H3</strain>
        <tissue evidence="3">Leaf</tissue>
    </source>
</reference>
<dbReference type="Pfam" id="PF11911">
    <property type="entry name" value="DUF3429"/>
    <property type="match status" value="1"/>
</dbReference>
<evidence type="ECO:0000313" key="3">
    <source>
        <dbReference type="EMBL" id="KAI5082345.1"/>
    </source>
</evidence>
<keyword evidence="2" id="KW-1133">Transmembrane helix</keyword>
<dbReference type="OrthoDB" id="194289at2759"/>
<dbReference type="InterPro" id="IPR021836">
    <property type="entry name" value="DUF3429"/>
</dbReference>
<evidence type="ECO:0000313" key="4">
    <source>
        <dbReference type="Proteomes" id="UP000886520"/>
    </source>
</evidence>
<feature type="transmembrane region" description="Helical" evidence="2">
    <location>
        <begin position="157"/>
        <end position="178"/>
    </location>
</feature>
<evidence type="ECO:0008006" key="5">
    <source>
        <dbReference type="Google" id="ProtNLM"/>
    </source>
</evidence>
<dbReference type="AlphaFoldDB" id="A0A9D4ZRA7"/>
<sequence>MLLRGSAKELPASAMATKGFTVIARRLPRLCSLFRPPLSSPLPPHLIGGPHCPFANASSTYCLHLQDALSTFGCHRHFSTSSSSQDKEVKPPAASSNEGQNTLSIRNILINFAKAPIVPMFLGVTGAIPFLALTPPFPYWLPLPEVLAANPIEAQTLYGGVILSFLGAPHWGLAMVGIQASPDRKIFNYASNSVRYVWSVIPPLLAWPALLMTTVPRLQFLICSFILVLVVDIMFASSGLLPPWYLPLRVLLSGIVILCLSASLLEVLIIQRQERQKTKSVAWLVITLKLGGLQSPISLAYLLKECDQCRAAPETMRRLSAAVFHNP</sequence>
<feature type="transmembrane region" description="Helical" evidence="2">
    <location>
        <begin position="246"/>
        <end position="269"/>
    </location>
</feature>
<keyword evidence="2" id="KW-0812">Transmembrane</keyword>
<feature type="transmembrane region" description="Helical" evidence="2">
    <location>
        <begin position="117"/>
        <end position="137"/>
    </location>
</feature>
<accession>A0A9D4ZRA7</accession>
<dbReference type="Proteomes" id="UP000886520">
    <property type="component" value="Chromosome 2"/>
</dbReference>
<evidence type="ECO:0000256" key="1">
    <source>
        <dbReference type="SAM" id="MobiDB-lite"/>
    </source>
</evidence>
<name>A0A9D4ZRA7_ADICA</name>
<keyword evidence="4" id="KW-1185">Reference proteome</keyword>
<protein>
    <recommendedName>
        <fullName evidence="5">Transmembrane protein 69</fullName>
    </recommendedName>
</protein>
<gene>
    <name evidence="3" type="ORF">GOP47_0002088</name>
</gene>
<organism evidence="3 4">
    <name type="scientific">Adiantum capillus-veneris</name>
    <name type="common">Maidenhair fern</name>
    <dbReference type="NCBI Taxonomy" id="13818"/>
    <lineage>
        <taxon>Eukaryota</taxon>
        <taxon>Viridiplantae</taxon>
        <taxon>Streptophyta</taxon>
        <taxon>Embryophyta</taxon>
        <taxon>Tracheophyta</taxon>
        <taxon>Polypodiopsida</taxon>
        <taxon>Polypodiidae</taxon>
        <taxon>Polypodiales</taxon>
        <taxon>Pteridineae</taxon>
        <taxon>Pteridaceae</taxon>
        <taxon>Vittarioideae</taxon>
        <taxon>Adiantum</taxon>
    </lineage>
</organism>
<dbReference type="PANTHER" id="PTHR15887:SF1">
    <property type="entry name" value="TRANSMEMBRANE PROTEIN 69"/>
    <property type="match status" value="1"/>
</dbReference>
<keyword evidence="2" id="KW-0472">Membrane</keyword>
<feature type="region of interest" description="Disordered" evidence="1">
    <location>
        <begin position="80"/>
        <end position="99"/>
    </location>
</feature>